<feature type="region of interest" description="Disordered" evidence="1">
    <location>
        <begin position="1"/>
        <end position="126"/>
    </location>
</feature>
<feature type="non-terminal residue" evidence="3">
    <location>
        <position position="1"/>
    </location>
</feature>
<dbReference type="GO" id="GO:0006369">
    <property type="term" value="P:termination of RNA polymerase II transcription"/>
    <property type="evidence" value="ECO:0007669"/>
    <property type="project" value="InterPro"/>
</dbReference>
<dbReference type="GO" id="GO:0005849">
    <property type="term" value="C:mRNA cleavage factor complex"/>
    <property type="evidence" value="ECO:0007669"/>
    <property type="project" value="TreeGrafter"/>
</dbReference>
<dbReference type="PANTHER" id="PTHR15921:SF3">
    <property type="entry name" value="PRE-MRNA CLEAVAGE COMPLEX 2 PROTEIN PCF11"/>
    <property type="match status" value="1"/>
</dbReference>
<feature type="compositionally biased region" description="Polar residues" evidence="1">
    <location>
        <begin position="49"/>
        <end position="65"/>
    </location>
</feature>
<feature type="compositionally biased region" description="Low complexity" evidence="1">
    <location>
        <begin position="1"/>
        <end position="17"/>
    </location>
</feature>
<evidence type="ECO:0000313" key="4">
    <source>
        <dbReference type="Proteomes" id="UP000015453"/>
    </source>
</evidence>
<feature type="region of interest" description="Disordered" evidence="1">
    <location>
        <begin position="145"/>
        <end position="175"/>
    </location>
</feature>
<protein>
    <recommendedName>
        <fullName evidence="2">C2H2-type domain-containing protein</fullName>
    </recommendedName>
</protein>
<dbReference type="GO" id="GO:0031124">
    <property type="term" value="P:mRNA 3'-end processing"/>
    <property type="evidence" value="ECO:0007669"/>
    <property type="project" value="InterPro"/>
</dbReference>
<keyword evidence="4" id="KW-1185">Reference proteome</keyword>
<feature type="non-terminal residue" evidence="3">
    <location>
        <position position="445"/>
    </location>
</feature>
<dbReference type="GO" id="GO:0000993">
    <property type="term" value="F:RNA polymerase II complex binding"/>
    <property type="evidence" value="ECO:0007669"/>
    <property type="project" value="InterPro"/>
</dbReference>
<dbReference type="InterPro" id="IPR057242">
    <property type="entry name" value="PCFS4-like"/>
</dbReference>
<dbReference type="PROSITE" id="PS00028">
    <property type="entry name" value="ZINC_FINGER_C2H2_1"/>
    <property type="match status" value="1"/>
</dbReference>
<organism evidence="3 4">
    <name type="scientific">Genlisea aurea</name>
    <dbReference type="NCBI Taxonomy" id="192259"/>
    <lineage>
        <taxon>Eukaryota</taxon>
        <taxon>Viridiplantae</taxon>
        <taxon>Streptophyta</taxon>
        <taxon>Embryophyta</taxon>
        <taxon>Tracheophyta</taxon>
        <taxon>Spermatophyta</taxon>
        <taxon>Magnoliopsida</taxon>
        <taxon>eudicotyledons</taxon>
        <taxon>Gunneridae</taxon>
        <taxon>Pentapetalae</taxon>
        <taxon>asterids</taxon>
        <taxon>lamiids</taxon>
        <taxon>Lamiales</taxon>
        <taxon>Lentibulariaceae</taxon>
        <taxon>Genlisea</taxon>
    </lineage>
</organism>
<dbReference type="Pfam" id="PF23228">
    <property type="entry name" value="zf_PCFS4"/>
    <property type="match status" value="1"/>
</dbReference>
<dbReference type="InterPro" id="IPR013087">
    <property type="entry name" value="Znf_C2H2_type"/>
</dbReference>
<reference evidence="3 4" key="1">
    <citation type="journal article" date="2013" name="BMC Genomics">
        <title>The miniature genome of a carnivorous plant Genlisea aurea contains a low number of genes and short non-coding sequences.</title>
        <authorList>
            <person name="Leushkin E.V."/>
            <person name="Sutormin R.A."/>
            <person name="Nabieva E.R."/>
            <person name="Penin A.A."/>
            <person name="Kondrashov A.S."/>
            <person name="Logacheva M.D."/>
        </authorList>
    </citation>
    <scope>NUCLEOTIDE SEQUENCE [LARGE SCALE GENOMIC DNA]</scope>
</reference>
<proteinExistence type="predicted"/>
<evidence type="ECO:0000313" key="3">
    <source>
        <dbReference type="EMBL" id="EPS60279.1"/>
    </source>
</evidence>
<comment type="caution">
    <text evidence="3">The sequence shown here is derived from an EMBL/GenBank/DDBJ whole genome shotgun (WGS) entry which is preliminary data.</text>
</comment>
<dbReference type="GO" id="GO:0005737">
    <property type="term" value="C:cytoplasm"/>
    <property type="evidence" value="ECO:0007669"/>
    <property type="project" value="TreeGrafter"/>
</dbReference>
<dbReference type="Proteomes" id="UP000015453">
    <property type="component" value="Unassembled WGS sequence"/>
</dbReference>
<dbReference type="EMBL" id="AUSU01007683">
    <property type="protein sequence ID" value="EPS60279.1"/>
    <property type="molecule type" value="Genomic_DNA"/>
</dbReference>
<feature type="domain" description="C2H2-type" evidence="2">
    <location>
        <begin position="301"/>
        <end position="321"/>
    </location>
</feature>
<accession>S8C0V0</accession>
<dbReference type="PANTHER" id="PTHR15921">
    <property type="entry name" value="PRE-MRNA CLEAVAGE COMPLEX II"/>
    <property type="match status" value="1"/>
</dbReference>
<name>S8C0V0_9LAMI</name>
<sequence>SSKRSAAQQRSTSASLSVRNLKQQANKFERNKSSAGLPSDPRRLHDLRISSSSEKILQDPLTLSSQDKKHAPSTQLTKAESSKLEASSDGRNIFSSQIAGSESHSLKSSSDYIKHPAVDSPSQSINSSSKLVFREGELGQPSEAAQLQFSGDPPSVLPEHPVLSPSRPSSSFHGVEVEEIPSSVNSSGNQVSSLLSSLVAKGLISGSNSDAILSSSTQKPNQPLPVHHLASSSVSASDSSLQVTKGEVLLQVANEPSSDFAREKCAVERKSLIGVEFMSDVIRTLHPDVLAELISELPHQCATCGIRLKHLNSVAKHMEWHVIREDTPLKRDWYPDLFKWIDGIGHSLAEGSTSSPVGEVQCFDSMVPADENQSACILCGNLFECVYSLERNEWMFKGTKFLSIPTEGSSEMSVESNSARLGPIVHVDCESEDFIRSLAMHLDVK</sequence>
<dbReference type="OrthoDB" id="907180at2759"/>
<dbReference type="AlphaFoldDB" id="S8C0V0"/>
<feature type="compositionally biased region" description="Polar residues" evidence="1">
    <location>
        <begin position="89"/>
        <end position="111"/>
    </location>
</feature>
<gene>
    <name evidence="3" type="ORF">M569_14526</name>
</gene>
<dbReference type="InterPro" id="IPR045154">
    <property type="entry name" value="PCF11-like"/>
</dbReference>
<evidence type="ECO:0000259" key="2">
    <source>
        <dbReference type="PROSITE" id="PS00028"/>
    </source>
</evidence>
<evidence type="ECO:0000256" key="1">
    <source>
        <dbReference type="SAM" id="MobiDB-lite"/>
    </source>
</evidence>
<dbReference type="GO" id="GO:0003729">
    <property type="term" value="F:mRNA binding"/>
    <property type="evidence" value="ECO:0007669"/>
    <property type="project" value="InterPro"/>
</dbReference>